<keyword evidence="4" id="KW-1185">Reference proteome</keyword>
<evidence type="ECO:0000313" key="3">
    <source>
        <dbReference type="EMBL" id="KYM99107.1"/>
    </source>
</evidence>
<dbReference type="Proteomes" id="UP000078542">
    <property type="component" value="Unassembled WGS sequence"/>
</dbReference>
<feature type="region of interest" description="Disordered" evidence="1">
    <location>
        <begin position="192"/>
        <end position="290"/>
    </location>
</feature>
<gene>
    <name evidence="3" type="ORF">ALC62_10163</name>
</gene>
<dbReference type="STRING" id="456900.A0A151IEE4"/>
<dbReference type="PANTHER" id="PTHR19303">
    <property type="entry name" value="TRANSPOSON"/>
    <property type="match status" value="1"/>
</dbReference>
<name>A0A151IEE4_9HYME</name>
<dbReference type="EMBL" id="KQ977875">
    <property type="protein sequence ID" value="KYM99107.1"/>
    <property type="molecule type" value="Genomic_DNA"/>
</dbReference>
<evidence type="ECO:0000313" key="4">
    <source>
        <dbReference type="Proteomes" id="UP000078542"/>
    </source>
</evidence>
<sequence>MTLVVCVSAAGMKIPPFFVFPGKRFQPHYLNGAPSGSVGSVNPSWWINSDLFLEFLKHLKNVTRCSVDQPVLLLLDNHESNRSLPGLQFCKANGIHVVSFPPHYSHRLQPLDVSVFGPFKTAMHKQYENFMRMHPGRGITIPDIPQMINRALEVGGTEINIKSGFRATGIWPLDTNIFQDIDYLPSATTNRDFPADIPNDSSPLRHSTPRSSSDHVTTSLSETLQSIEPHPKAPPRISSKRRGRKPGGRSCTLTDDSVMAEITESEKSEQRNRTKLNNRGRNKKLTKSHNHQPVVSYRADQKERKIIKSDILRLIVVIQMINCFHYFFLLHFDCEI</sequence>
<protein>
    <recommendedName>
        <fullName evidence="2">DDE-1 domain-containing protein</fullName>
    </recommendedName>
</protein>
<dbReference type="Pfam" id="PF03184">
    <property type="entry name" value="DDE_1"/>
    <property type="match status" value="1"/>
</dbReference>
<feature type="domain" description="DDE-1" evidence="2">
    <location>
        <begin position="2"/>
        <end position="130"/>
    </location>
</feature>
<feature type="compositionally biased region" description="Basic residues" evidence="1">
    <location>
        <begin position="238"/>
        <end position="247"/>
    </location>
</feature>
<organism evidence="3 4">
    <name type="scientific">Cyphomyrmex costatus</name>
    <dbReference type="NCBI Taxonomy" id="456900"/>
    <lineage>
        <taxon>Eukaryota</taxon>
        <taxon>Metazoa</taxon>
        <taxon>Ecdysozoa</taxon>
        <taxon>Arthropoda</taxon>
        <taxon>Hexapoda</taxon>
        <taxon>Insecta</taxon>
        <taxon>Pterygota</taxon>
        <taxon>Neoptera</taxon>
        <taxon>Endopterygota</taxon>
        <taxon>Hymenoptera</taxon>
        <taxon>Apocrita</taxon>
        <taxon>Aculeata</taxon>
        <taxon>Formicoidea</taxon>
        <taxon>Formicidae</taxon>
        <taxon>Myrmicinae</taxon>
        <taxon>Cyphomyrmex</taxon>
    </lineage>
</organism>
<accession>A0A151IEE4</accession>
<dbReference type="InterPro" id="IPR004875">
    <property type="entry name" value="DDE_SF_endonuclease_dom"/>
</dbReference>
<evidence type="ECO:0000256" key="1">
    <source>
        <dbReference type="SAM" id="MobiDB-lite"/>
    </source>
</evidence>
<dbReference type="PANTHER" id="PTHR19303:SF74">
    <property type="entry name" value="POGO TRANSPOSABLE ELEMENT WITH KRAB DOMAIN"/>
    <property type="match status" value="1"/>
</dbReference>
<feature type="compositionally biased region" description="Polar residues" evidence="1">
    <location>
        <begin position="199"/>
        <end position="226"/>
    </location>
</feature>
<reference evidence="3 4" key="1">
    <citation type="submission" date="2016-03" db="EMBL/GenBank/DDBJ databases">
        <title>Cyphomyrmex costatus WGS genome.</title>
        <authorList>
            <person name="Nygaard S."/>
            <person name="Hu H."/>
            <person name="Boomsma J."/>
            <person name="Zhang G."/>
        </authorList>
    </citation>
    <scope>NUCLEOTIDE SEQUENCE [LARGE SCALE GENOMIC DNA]</scope>
    <source>
        <strain evidence="3">MS0001</strain>
        <tissue evidence="3">Whole body</tissue>
    </source>
</reference>
<dbReference type="GO" id="GO:0005634">
    <property type="term" value="C:nucleus"/>
    <property type="evidence" value="ECO:0007669"/>
    <property type="project" value="TreeGrafter"/>
</dbReference>
<dbReference type="Gene3D" id="3.30.420.10">
    <property type="entry name" value="Ribonuclease H-like superfamily/Ribonuclease H"/>
    <property type="match status" value="1"/>
</dbReference>
<feature type="compositionally biased region" description="Basic residues" evidence="1">
    <location>
        <begin position="273"/>
        <end position="290"/>
    </location>
</feature>
<dbReference type="InterPro" id="IPR050863">
    <property type="entry name" value="CenT-Element_Derived"/>
</dbReference>
<dbReference type="AlphaFoldDB" id="A0A151IEE4"/>
<dbReference type="GO" id="GO:0003677">
    <property type="term" value="F:DNA binding"/>
    <property type="evidence" value="ECO:0007669"/>
    <property type="project" value="TreeGrafter"/>
</dbReference>
<proteinExistence type="predicted"/>
<dbReference type="InterPro" id="IPR036397">
    <property type="entry name" value="RNaseH_sf"/>
</dbReference>
<evidence type="ECO:0000259" key="2">
    <source>
        <dbReference type="Pfam" id="PF03184"/>
    </source>
</evidence>